<evidence type="ECO:0000313" key="3">
    <source>
        <dbReference type="EMBL" id="GID67717.1"/>
    </source>
</evidence>
<keyword evidence="4" id="KW-1185">Reference proteome</keyword>
<dbReference type="InterPro" id="IPR025847">
    <property type="entry name" value="MEDS_domain"/>
</dbReference>
<reference evidence="3" key="1">
    <citation type="submission" date="2021-01" db="EMBL/GenBank/DDBJ databases">
        <title>Whole genome shotgun sequence of Actinoplanes cyaneus NBRC 14990.</title>
        <authorList>
            <person name="Komaki H."/>
            <person name="Tamura T."/>
        </authorList>
    </citation>
    <scope>NUCLEOTIDE SEQUENCE</scope>
    <source>
        <strain evidence="3">NBRC 14990</strain>
    </source>
</reference>
<feature type="domain" description="MlaB-like STAS" evidence="1">
    <location>
        <begin position="191"/>
        <end position="261"/>
    </location>
</feature>
<evidence type="ECO:0008006" key="5">
    <source>
        <dbReference type="Google" id="ProtNLM"/>
    </source>
</evidence>
<gene>
    <name evidence="3" type="ORF">Acy02nite_55980</name>
</gene>
<proteinExistence type="predicted"/>
<comment type="caution">
    <text evidence="3">The sequence shown here is derived from an EMBL/GenBank/DDBJ whole genome shotgun (WGS) entry which is preliminary data.</text>
</comment>
<dbReference type="SUPFAM" id="SSF52091">
    <property type="entry name" value="SpoIIaa-like"/>
    <property type="match status" value="1"/>
</dbReference>
<evidence type="ECO:0000259" key="2">
    <source>
        <dbReference type="Pfam" id="PF14417"/>
    </source>
</evidence>
<evidence type="ECO:0000313" key="4">
    <source>
        <dbReference type="Proteomes" id="UP000619479"/>
    </source>
</evidence>
<sequence length="277" mass="28757">MRLSGVVDTVGGLGLHDHVGWAFTLADDFRAIAGQFLADGLSRRERVIYVAGAGTGVPAGLNSAVASGQAEVTSVAAMYGAGEPVEAERQIGTFADAVERALADGWAGLRVAADATSLVRTERQRAAWMRYEHLVDAFIAGTPIAGLCGFDRRVLGEAALAEVSCLHPALTPDSSEFRLYSAPGPAAGFALAGEIDPGNRPTLATVLREAHPAPRDGRITVDATALTFIDHRSLALLAEYATARGVTAVVQARPGSVTTMIADLVPMGGLEVQVVSP</sequence>
<organism evidence="3 4">
    <name type="scientific">Actinoplanes cyaneus</name>
    <dbReference type="NCBI Taxonomy" id="52696"/>
    <lineage>
        <taxon>Bacteria</taxon>
        <taxon>Bacillati</taxon>
        <taxon>Actinomycetota</taxon>
        <taxon>Actinomycetes</taxon>
        <taxon>Micromonosporales</taxon>
        <taxon>Micromonosporaceae</taxon>
        <taxon>Actinoplanes</taxon>
    </lineage>
</organism>
<dbReference type="EMBL" id="BOMH01000041">
    <property type="protein sequence ID" value="GID67717.1"/>
    <property type="molecule type" value="Genomic_DNA"/>
</dbReference>
<dbReference type="Pfam" id="PF14417">
    <property type="entry name" value="MEDS"/>
    <property type="match status" value="1"/>
</dbReference>
<evidence type="ECO:0000259" key="1">
    <source>
        <dbReference type="Pfam" id="PF13466"/>
    </source>
</evidence>
<accession>A0A919M6G9</accession>
<dbReference type="InterPro" id="IPR036513">
    <property type="entry name" value="STAS_dom_sf"/>
</dbReference>
<name>A0A919M6G9_9ACTN</name>
<dbReference type="Pfam" id="PF13466">
    <property type="entry name" value="STAS_2"/>
    <property type="match status" value="1"/>
</dbReference>
<dbReference type="InterPro" id="IPR058548">
    <property type="entry name" value="MlaB-like_STAS"/>
</dbReference>
<feature type="domain" description="MEDS" evidence="2">
    <location>
        <begin position="17"/>
        <end position="168"/>
    </location>
</feature>
<dbReference type="RefSeq" id="WP_203745739.1">
    <property type="nucleotide sequence ID" value="NZ_BAAAUC010000008.1"/>
</dbReference>
<dbReference type="AlphaFoldDB" id="A0A919M6G9"/>
<dbReference type="Proteomes" id="UP000619479">
    <property type="component" value="Unassembled WGS sequence"/>
</dbReference>
<protein>
    <recommendedName>
        <fullName evidence="5">STAS domain-containing protein</fullName>
    </recommendedName>
</protein>
<dbReference type="Gene3D" id="3.30.750.24">
    <property type="entry name" value="STAS domain"/>
    <property type="match status" value="1"/>
</dbReference>